<evidence type="ECO:0000256" key="1">
    <source>
        <dbReference type="SAM" id="MobiDB-lite"/>
    </source>
</evidence>
<feature type="compositionally biased region" description="Basic and acidic residues" evidence="1">
    <location>
        <begin position="86"/>
        <end position="102"/>
    </location>
</feature>
<organism evidence="2 3">
    <name type="scientific">Synaphobranchus kaupii</name>
    <name type="common">Kaup's arrowtooth eel</name>
    <dbReference type="NCBI Taxonomy" id="118154"/>
    <lineage>
        <taxon>Eukaryota</taxon>
        <taxon>Metazoa</taxon>
        <taxon>Chordata</taxon>
        <taxon>Craniata</taxon>
        <taxon>Vertebrata</taxon>
        <taxon>Euteleostomi</taxon>
        <taxon>Actinopterygii</taxon>
        <taxon>Neopterygii</taxon>
        <taxon>Teleostei</taxon>
        <taxon>Anguilliformes</taxon>
        <taxon>Synaphobranchidae</taxon>
        <taxon>Synaphobranchus</taxon>
    </lineage>
</organism>
<protein>
    <submittedName>
        <fullName evidence="2">Uncharacterized protein</fullName>
    </submittedName>
</protein>
<evidence type="ECO:0000313" key="3">
    <source>
        <dbReference type="Proteomes" id="UP001152622"/>
    </source>
</evidence>
<dbReference type="EMBL" id="JAINUF010000008">
    <property type="protein sequence ID" value="KAJ8352097.1"/>
    <property type="molecule type" value="Genomic_DNA"/>
</dbReference>
<dbReference type="OrthoDB" id="21144at2759"/>
<dbReference type="SUPFAM" id="SSF48366">
    <property type="entry name" value="Ras GEF"/>
    <property type="match status" value="1"/>
</dbReference>
<reference evidence="2" key="1">
    <citation type="journal article" date="2023" name="Science">
        <title>Genome structures resolve the early diversification of teleost fishes.</title>
        <authorList>
            <person name="Parey E."/>
            <person name="Louis A."/>
            <person name="Montfort J."/>
            <person name="Bouchez O."/>
            <person name="Roques C."/>
            <person name="Iampietro C."/>
            <person name="Lluch J."/>
            <person name="Castinel A."/>
            <person name="Donnadieu C."/>
            <person name="Desvignes T."/>
            <person name="Floi Bucao C."/>
            <person name="Jouanno E."/>
            <person name="Wen M."/>
            <person name="Mejri S."/>
            <person name="Dirks R."/>
            <person name="Jansen H."/>
            <person name="Henkel C."/>
            <person name="Chen W.J."/>
            <person name="Zahm M."/>
            <person name="Cabau C."/>
            <person name="Klopp C."/>
            <person name="Thompson A.W."/>
            <person name="Robinson-Rechavi M."/>
            <person name="Braasch I."/>
            <person name="Lecointre G."/>
            <person name="Bobe J."/>
            <person name="Postlethwait J.H."/>
            <person name="Berthelot C."/>
            <person name="Roest Crollius H."/>
            <person name="Guiguen Y."/>
        </authorList>
    </citation>
    <scope>NUCLEOTIDE SEQUENCE</scope>
    <source>
        <strain evidence="2">WJC10195</strain>
    </source>
</reference>
<dbReference type="Proteomes" id="UP001152622">
    <property type="component" value="Chromosome 8"/>
</dbReference>
<dbReference type="Gene3D" id="1.20.870.10">
    <property type="entry name" value="Son of sevenless (SoS) protein Chain: S domain 1"/>
    <property type="match status" value="1"/>
</dbReference>
<proteinExistence type="predicted"/>
<sequence length="122" mass="13912">MITMSHSQIAATSQGSEQEKLDYALNNKRRVIRLVLQWASVYGEHFQEEDASLAFLEEFYVSVCDDSRVIPALKEMLPQLEKIVKQNSDDAKSSQKKVDRPHMSISTGVYLRNVSDRPQGPR</sequence>
<dbReference type="InterPro" id="IPR023578">
    <property type="entry name" value="Ras_GEF_dom_sf"/>
</dbReference>
<evidence type="ECO:0000313" key="2">
    <source>
        <dbReference type="EMBL" id="KAJ8352097.1"/>
    </source>
</evidence>
<gene>
    <name evidence="2" type="ORF">SKAU_G00235730</name>
</gene>
<accession>A0A9Q1F6G7</accession>
<comment type="caution">
    <text evidence="2">The sequence shown here is derived from an EMBL/GenBank/DDBJ whole genome shotgun (WGS) entry which is preliminary data.</text>
</comment>
<keyword evidence="3" id="KW-1185">Reference proteome</keyword>
<dbReference type="AlphaFoldDB" id="A0A9Q1F6G7"/>
<feature type="region of interest" description="Disordered" evidence="1">
    <location>
        <begin position="86"/>
        <end position="122"/>
    </location>
</feature>
<name>A0A9Q1F6G7_SYNKA</name>